<dbReference type="Gene3D" id="1.10.10.10">
    <property type="entry name" value="Winged helix-like DNA-binding domain superfamily/Winged helix DNA-binding domain"/>
    <property type="match status" value="1"/>
</dbReference>
<organism evidence="5 6">
    <name type="scientific">Paraburkholderia graminis (strain ATCC 700544 / DSM 17151 / LMG 18924 / NCIMB 13744 / C4D1M)</name>
    <dbReference type="NCBI Taxonomy" id="396598"/>
    <lineage>
        <taxon>Bacteria</taxon>
        <taxon>Pseudomonadati</taxon>
        <taxon>Pseudomonadota</taxon>
        <taxon>Betaproteobacteria</taxon>
        <taxon>Burkholderiales</taxon>
        <taxon>Burkholderiaceae</taxon>
        <taxon>Paraburkholderia</taxon>
    </lineage>
</organism>
<keyword evidence="2" id="KW-0238">DNA-binding</keyword>
<dbReference type="InterPro" id="IPR036390">
    <property type="entry name" value="WH_DNA-bd_sf"/>
</dbReference>
<dbReference type="InterPro" id="IPR000835">
    <property type="entry name" value="HTH_MarR-typ"/>
</dbReference>
<dbReference type="GO" id="GO:0003677">
    <property type="term" value="F:DNA binding"/>
    <property type="evidence" value="ECO:0007669"/>
    <property type="project" value="UniProtKB-KW"/>
</dbReference>
<reference evidence="5 6" key="1">
    <citation type="submission" date="2008-03" db="EMBL/GenBank/DDBJ databases">
        <title>Sequencing of the draft genome and assembly of Burkholderia graminis C4D1M.</title>
        <authorList>
            <consortium name="US DOE Joint Genome Institute (JGI-PGF)"/>
            <person name="Copeland A."/>
            <person name="Lucas S."/>
            <person name="Lapidus A."/>
            <person name="Glavina del Rio T."/>
            <person name="Dalin E."/>
            <person name="Tice H."/>
            <person name="Bruce D."/>
            <person name="Goodwin L."/>
            <person name="Pitluck S."/>
            <person name="Larimer F."/>
            <person name="Land M.L."/>
            <person name="Hauser L."/>
            <person name="Tiedje J."/>
            <person name="Richardson P."/>
        </authorList>
    </citation>
    <scope>NUCLEOTIDE SEQUENCE [LARGE SCALE GENOMIC DNA]</scope>
    <source>
        <strain evidence="6">ATCC 700544 / DSM 17151 / LMG 18924 / NCIMB 13744 / C4D1M</strain>
    </source>
</reference>
<dbReference type="EMBL" id="ABLD01000018">
    <property type="protein sequence ID" value="EDT08342.1"/>
    <property type="molecule type" value="Genomic_DNA"/>
</dbReference>
<dbReference type="Proteomes" id="UP000005045">
    <property type="component" value="Unassembled WGS sequence"/>
</dbReference>
<dbReference type="PROSITE" id="PS50995">
    <property type="entry name" value="HTH_MARR_2"/>
    <property type="match status" value="1"/>
</dbReference>
<comment type="caution">
    <text evidence="5">The sequence shown here is derived from an EMBL/GenBank/DDBJ whole genome shotgun (WGS) entry which is preliminary data.</text>
</comment>
<evidence type="ECO:0000313" key="5">
    <source>
        <dbReference type="EMBL" id="EDT08342.1"/>
    </source>
</evidence>
<keyword evidence="1" id="KW-0805">Transcription regulation</keyword>
<feature type="domain" description="HTH marR-type" evidence="4">
    <location>
        <begin position="27"/>
        <end position="163"/>
    </location>
</feature>
<evidence type="ECO:0000313" key="6">
    <source>
        <dbReference type="Proteomes" id="UP000005045"/>
    </source>
</evidence>
<sequence>MPLMRSTTTDHLDIQSVRAELAERQARSPLFSRPGFLIRRMHQIHTSLFAQETSEFNITPVQYSLLTTLETLGEIDQNSLAIEVGLERSSVAEVIPRLNARGLVSRTQAEHDKRLRLVKLTPAGKRLVRKMAKAVQRAHDRTIEHLSPVERDVFMLQMIRLVEANNADSLVPFRLPDSQLLAPNESEAGAA</sequence>
<evidence type="ECO:0000256" key="3">
    <source>
        <dbReference type="ARBA" id="ARBA00023163"/>
    </source>
</evidence>
<keyword evidence="3" id="KW-0804">Transcription</keyword>
<dbReference type="SUPFAM" id="SSF46785">
    <property type="entry name" value="Winged helix' DNA-binding domain"/>
    <property type="match status" value="1"/>
</dbReference>
<dbReference type="GO" id="GO:0003700">
    <property type="term" value="F:DNA-binding transcription factor activity"/>
    <property type="evidence" value="ECO:0007669"/>
    <property type="project" value="InterPro"/>
</dbReference>
<dbReference type="PANTHER" id="PTHR42756">
    <property type="entry name" value="TRANSCRIPTIONAL REGULATOR, MARR"/>
    <property type="match status" value="1"/>
</dbReference>
<proteinExistence type="predicted"/>
<keyword evidence="6" id="KW-1185">Reference proteome</keyword>
<dbReference type="InterPro" id="IPR036388">
    <property type="entry name" value="WH-like_DNA-bd_sf"/>
</dbReference>
<evidence type="ECO:0000256" key="2">
    <source>
        <dbReference type="ARBA" id="ARBA00023125"/>
    </source>
</evidence>
<dbReference type="Pfam" id="PF01047">
    <property type="entry name" value="MarR"/>
    <property type="match status" value="1"/>
</dbReference>
<dbReference type="SMART" id="SM00347">
    <property type="entry name" value="HTH_MARR"/>
    <property type="match status" value="1"/>
</dbReference>
<name>B1G662_PARG4</name>
<evidence type="ECO:0000259" key="4">
    <source>
        <dbReference type="PROSITE" id="PS50995"/>
    </source>
</evidence>
<dbReference type="PRINTS" id="PR00598">
    <property type="entry name" value="HTHMARR"/>
</dbReference>
<accession>B1G662</accession>
<protein>
    <submittedName>
        <fullName evidence="5">Transcriptional regulator, MarR family</fullName>
    </submittedName>
</protein>
<gene>
    <name evidence="5" type="ORF">BgramDRAFT_4764</name>
</gene>
<evidence type="ECO:0000256" key="1">
    <source>
        <dbReference type="ARBA" id="ARBA00023015"/>
    </source>
</evidence>
<dbReference type="PANTHER" id="PTHR42756:SF1">
    <property type="entry name" value="TRANSCRIPTIONAL REPRESSOR OF EMRAB OPERON"/>
    <property type="match status" value="1"/>
</dbReference>
<dbReference type="AlphaFoldDB" id="B1G662"/>